<dbReference type="Proteomes" id="UP000572907">
    <property type="component" value="Unassembled WGS sequence"/>
</dbReference>
<gene>
    <name evidence="1" type="ORF">FHS41_007136</name>
</gene>
<organism evidence="1 2">
    <name type="scientific">Streptomyces violarus</name>
    <dbReference type="NCBI Taxonomy" id="67380"/>
    <lineage>
        <taxon>Bacteria</taxon>
        <taxon>Bacillati</taxon>
        <taxon>Actinomycetota</taxon>
        <taxon>Actinomycetes</taxon>
        <taxon>Kitasatosporales</taxon>
        <taxon>Streptomycetaceae</taxon>
        <taxon>Streptomyces</taxon>
    </lineage>
</organism>
<evidence type="ECO:0000313" key="2">
    <source>
        <dbReference type="Proteomes" id="UP000572907"/>
    </source>
</evidence>
<dbReference type="AlphaFoldDB" id="A0A7W4ZXU1"/>
<name>A0A7W4ZXU1_9ACTN</name>
<proteinExistence type="predicted"/>
<accession>A0A7W4ZXU1</accession>
<protein>
    <submittedName>
        <fullName evidence="1">Uncharacterized protein YdeI (YjbR/CyaY-like superfamily)</fullName>
    </submittedName>
</protein>
<dbReference type="RefSeq" id="WP_184598594.1">
    <property type="nucleotide sequence ID" value="NZ_BMUP01000011.1"/>
</dbReference>
<reference evidence="1 2" key="1">
    <citation type="submission" date="2020-08" db="EMBL/GenBank/DDBJ databases">
        <title>Genomic Encyclopedia of Type Strains, Phase III (KMG-III): the genomes of soil and plant-associated and newly described type strains.</title>
        <authorList>
            <person name="Whitman W."/>
        </authorList>
    </citation>
    <scope>NUCLEOTIDE SEQUENCE [LARGE SCALE GENOMIC DNA]</scope>
    <source>
        <strain evidence="1 2">CECT 3237</strain>
    </source>
</reference>
<dbReference type="Pfam" id="PF13376">
    <property type="entry name" value="OmdA"/>
    <property type="match status" value="1"/>
</dbReference>
<dbReference type="EMBL" id="JACHXE010000009">
    <property type="protein sequence ID" value="MBB3080587.1"/>
    <property type="molecule type" value="Genomic_DNA"/>
</dbReference>
<sequence>MTSSDGTAPLPFATVADLDSWLTAHPAPHPGLWVKVAKKGSGIPSVSAADVNDVALCHGWITGQRKGLDGSHYLQRITPRRPGSLWSMVNVRRVEELTAAGRMRPGGRDEVASAQADGRWDAAYASQQEAEVPEDLTAALEANPRAAAAFGKLGRTDRYLTMLGVLRARTPRSRAAQVAAAVAKLEADGRDR</sequence>
<evidence type="ECO:0000313" key="1">
    <source>
        <dbReference type="EMBL" id="MBB3080587.1"/>
    </source>
</evidence>
<keyword evidence="2" id="KW-1185">Reference proteome</keyword>
<comment type="caution">
    <text evidence="1">The sequence shown here is derived from an EMBL/GenBank/DDBJ whole genome shotgun (WGS) entry which is preliminary data.</text>
</comment>